<comment type="catalytic activity">
    <reaction evidence="1">
        <text>ATP + protein L-histidine = ADP + protein N-phospho-L-histidine.</text>
        <dbReference type="EC" id="2.7.13.3"/>
    </reaction>
</comment>
<dbReference type="EMBL" id="BAAAFZ010000060">
    <property type="protein sequence ID" value="GAA0594829.1"/>
    <property type="molecule type" value="Genomic_DNA"/>
</dbReference>
<feature type="region of interest" description="Disordered" evidence="7">
    <location>
        <begin position="1"/>
        <end position="27"/>
    </location>
</feature>
<dbReference type="Pfam" id="PF02518">
    <property type="entry name" value="HATPase_c"/>
    <property type="match status" value="1"/>
</dbReference>
<dbReference type="SUPFAM" id="SSF47384">
    <property type="entry name" value="Homodimeric domain of signal transducing histidine kinase"/>
    <property type="match status" value="1"/>
</dbReference>
<dbReference type="InterPro" id="IPR036097">
    <property type="entry name" value="HisK_dim/P_sf"/>
</dbReference>
<comment type="caution">
    <text evidence="9">The sequence shown here is derived from an EMBL/GenBank/DDBJ whole genome shotgun (WGS) entry which is preliminary data.</text>
</comment>
<keyword evidence="5 9" id="KW-0418">Kinase</keyword>
<dbReference type="Gene3D" id="3.30.450.40">
    <property type="match status" value="1"/>
</dbReference>
<evidence type="ECO:0000313" key="9">
    <source>
        <dbReference type="EMBL" id="GAA0594829.1"/>
    </source>
</evidence>
<gene>
    <name evidence="9" type="ORF">GCM10009416_36370</name>
</gene>
<dbReference type="SMART" id="SM00065">
    <property type="entry name" value="GAF"/>
    <property type="match status" value="1"/>
</dbReference>
<dbReference type="PANTHER" id="PTHR43711:SF1">
    <property type="entry name" value="HISTIDINE KINASE 1"/>
    <property type="match status" value="1"/>
</dbReference>
<evidence type="ECO:0000256" key="7">
    <source>
        <dbReference type="SAM" id="MobiDB-lite"/>
    </source>
</evidence>
<protein>
    <recommendedName>
        <fullName evidence="2">histidine kinase</fullName>
        <ecNumber evidence="2">2.7.13.3</ecNumber>
    </recommendedName>
</protein>
<dbReference type="InterPro" id="IPR004358">
    <property type="entry name" value="Sig_transdc_His_kin-like_C"/>
</dbReference>
<dbReference type="PANTHER" id="PTHR43711">
    <property type="entry name" value="TWO-COMPONENT HISTIDINE KINASE"/>
    <property type="match status" value="1"/>
</dbReference>
<evidence type="ECO:0000256" key="5">
    <source>
        <dbReference type="ARBA" id="ARBA00022777"/>
    </source>
</evidence>
<evidence type="ECO:0000256" key="6">
    <source>
        <dbReference type="ARBA" id="ARBA00023012"/>
    </source>
</evidence>
<dbReference type="InterPro" id="IPR003594">
    <property type="entry name" value="HATPase_dom"/>
</dbReference>
<dbReference type="InterPro" id="IPR005467">
    <property type="entry name" value="His_kinase_dom"/>
</dbReference>
<keyword evidence="10" id="KW-1185">Reference proteome</keyword>
<dbReference type="Gene3D" id="3.30.565.10">
    <property type="entry name" value="Histidine kinase-like ATPase, C-terminal domain"/>
    <property type="match status" value="1"/>
</dbReference>
<keyword evidence="3" id="KW-0597">Phosphoprotein</keyword>
<dbReference type="Proteomes" id="UP001501588">
    <property type="component" value="Unassembled WGS sequence"/>
</dbReference>
<accession>A0ABN1FP89</accession>
<dbReference type="InterPro" id="IPR003661">
    <property type="entry name" value="HisK_dim/P_dom"/>
</dbReference>
<dbReference type="InterPro" id="IPR036890">
    <property type="entry name" value="HATPase_C_sf"/>
</dbReference>
<organism evidence="9 10">
    <name type="scientific">Craurococcus roseus</name>
    <dbReference type="NCBI Taxonomy" id="77585"/>
    <lineage>
        <taxon>Bacteria</taxon>
        <taxon>Pseudomonadati</taxon>
        <taxon>Pseudomonadota</taxon>
        <taxon>Alphaproteobacteria</taxon>
        <taxon>Acetobacterales</taxon>
        <taxon>Acetobacteraceae</taxon>
        <taxon>Craurococcus</taxon>
    </lineage>
</organism>
<dbReference type="SMART" id="SM00388">
    <property type="entry name" value="HisKA"/>
    <property type="match status" value="1"/>
</dbReference>
<dbReference type="CDD" id="cd00075">
    <property type="entry name" value="HATPase"/>
    <property type="match status" value="1"/>
</dbReference>
<reference evidence="9 10" key="1">
    <citation type="journal article" date="2019" name="Int. J. Syst. Evol. Microbiol.">
        <title>The Global Catalogue of Microorganisms (GCM) 10K type strain sequencing project: providing services to taxonomists for standard genome sequencing and annotation.</title>
        <authorList>
            <consortium name="The Broad Institute Genomics Platform"/>
            <consortium name="The Broad Institute Genome Sequencing Center for Infectious Disease"/>
            <person name="Wu L."/>
            <person name="Ma J."/>
        </authorList>
    </citation>
    <scope>NUCLEOTIDE SEQUENCE [LARGE SCALE GENOMIC DNA]</scope>
    <source>
        <strain evidence="9 10">JCM 9933</strain>
    </source>
</reference>
<dbReference type="SMART" id="SM00387">
    <property type="entry name" value="HATPase_c"/>
    <property type="match status" value="1"/>
</dbReference>
<evidence type="ECO:0000259" key="8">
    <source>
        <dbReference type="PROSITE" id="PS50109"/>
    </source>
</evidence>
<evidence type="ECO:0000313" key="10">
    <source>
        <dbReference type="Proteomes" id="UP001501588"/>
    </source>
</evidence>
<dbReference type="SUPFAM" id="SSF55781">
    <property type="entry name" value="GAF domain-like"/>
    <property type="match status" value="1"/>
</dbReference>
<evidence type="ECO:0000256" key="3">
    <source>
        <dbReference type="ARBA" id="ARBA00022553"/>
    </source>
</evidence>
<dbReference type="CDD" id="cd00082">
    <property type="entry name" value="HisKA"/>
    <property type="match status" value="1"/>
</dbReference>
<dbReference type="Gene3D" id="1.10.287.130">
    <property type="match status" value="1"/>
</dbReference>
<evidence type="ECO:0000256" key="4">
    <source>
        <dbReference type="ARBA" id="ARBA00022679"/>
    </source>
</evidence>
<dbReference type="GO" id="GO:0016301">
    <property type="term" value="F:kinase activity"/>
    <property type="evidence" value="ECO:0007669"/>
    <property type="project" value="UniProtKB-KW"/>
</dbReference>
<dbReference type="PRINTS" id="PR00344">
    <property type="entry name" value="BCTRLSENSOR"/>
</dbReference>
<keyword evidence="4" id="KW-0808">Transferase</keyword>
<dbReference type="InterPro" id="IPR050736">
    <property type="entry name" value="Sensor_HK_Regulatory"/>
</dbReference>
<evidence type="ECO:0000256" key="1">
    <source>
        <dbReference type="ARBA" id="ARBA00000085"/>
    </source>
</evidence>
<keyword evidence="6" id="KW-0902">Two-component regulatory system</keyword>
<dbReference type="Pfam" id="PF01590">
    <property type="entry name" value="GAF"/>
    <property type="match status" value="1"/>
</dbReference>
<dbReference type="InterPro" id="IPR003018">
    <property type="entry name" value="GAF"/>
</dbReference>
<proteinExistence type="predicted"/>
<sequence length="418" mass="44828">MTAPAGSGYPVPMSKGNQTSPPPARSAAEDIRAVGRIDVVPSILDVVCRVTGLRFAAVARVTEADWTACAVRDGLGLGLGPGGELRIETTFCQKIRASGDPVIIEHAAEDPVFCDHPSPKMYGFESYISVPIQRPDGTFFGTLCALDTSPARLRTPQTEAMFKLFAQLIGFHLDAQDRLERSEAALLDERRTAELREQFIAVLGHDLRNPLAAVAAGARLLSRQPLDERSSSLIAAIQKSCARMAGLVGNLLDFARGRLGGGVPVERAADGRRLAECLDHVVEELRAVWPERTIRMEAALDHPVLCDCERVGQLLSNLLANALTHGAPDGPIDVRARSGEGGSFELSVANPGGPIPSDTMERLFKPFSRRADGRPHSGLGLGLYIASEIARAHGGAISVSSDERETRFTFRMPAALTL</sequence>
<evidence type="ECO:0000256" key="2">
    <source>
        <dbReference type="ARBA" id="ARBA00012438"/>
    </source>
</evidence>
<dbReference type="PROSITE" id="PS50109">
    <property type="entry name" value="HIS_KIN"/>
    <property type="match status" value="1"/>
</dbReference>
<dbReference type="Pfam" id="PF00512">
    <property type="entry name" value="HisKA"/>
    <property type="match status" value="1"/>
</dbReference>
<dbReference type="SUPFAM" id="SSF55874">
    <property type="entry name" value="ATPase domain of HSP90 chaperone/DNA topoisomerase II/histidine kinase"/>
    <property type="match status" value="1"/>
</dbReference>
<name>A0ABN1FP89_9PROT</name>
<dbReference type="InterPro" id="IPR029016">
    <property type="entry name" value="GAF-like_dom_sf"/>
</dbReference>
<feature type="domain" description="Histidine kinase" evidence="8">
    <location>
        <begin position="202"/>
        <end position="416"/>
    </location>
</feature>
<dbReference type="EC" id="2.7.13.3" evidence="2"/>